<evidence type="ECO:0000256" key="2">
    <source>
        <dbReference type="ARBA" id="ARBA00023043"/>
    </source>
</evidence>
<evidence type="ECO:0000313" key="4">
    <source>
        <dbReference type="EMBL" id="MCW7514011.1"/>
    </source>
</evidence>
<accession>A0AAW5V9V3</accession>
<evidence type="ECO:0000313" key="5">
    <source>
        <dbReference type="Proteomes" id="UP001209694"/>
    </source>
</evidence>
<gene>
    <name evidence="4" type="ORF">ND810_02505</name>
</gene>
<dbReference type="EMBL" id="JAMQQD010000001">
    <property type="protein sequence ID" value="MCW7514011.1"/>
    <property type="molecule type" value="Genomic_DNA"/>
</dbReference>
<dbReference type="Pfam" id="PF12796">
    <property type="entry name" value="Ank_2"/>
    <property type="match status" value="1"/>
</dbReference>
<reference evidence="4" key="1">
    <citation type="submission" date="2022-06" db="EMBL/GenBank/DDBJ databases">
        <title>Leptospira isolates from biofilms formed at urban environments.</title>
        <authorList>
            <person name="Ribeiro P.S."/>
            <person name="Sousa T."/>
            <person name="Carvalho N."/>
            <person name="Aburjaile F."/>
            <person name="Neves F."/>
            <person name="Oliveira D."/>
            <person name="Blanco L."/>
            <person name="Lima J."/>
            <person name="Costa F."/>
            <person name="Brenig B."/>
            <person name="Soares S."/>
            <person name="Ramos R."/>
            <person name="Goes-Neto A."/>
            <person name="Matiuzzi M."/>
            <person name="Azevedo V."/>
            <person name="Ristow P."/>
        </authorList>
    </citation>
    <scope>NUCLEOTIDE SEQUENCE</scope>
    <source>
        <strain evidence="4">VSF7</strain>
    </source>
</reference>
<proteinExistence type="predicted"/>
<sequence length="135" mass="14882">MILAIIDSKKIFLSIHFLPKIKKLLKNGADPNITDYGNISPLMHAASNGHIKTVELLLQHKANPNIKDYKGYTAIMAPSDSELPSENHLIIIPMLVNAGANLNEMNNNGDTALSIAKKRNLKNIILKLEEFGAKE</sequence>
<dbReference type="PANTHER" id="PTHR24171:SF8">
    <property type="entry name" value="BRCA1-ASSOCIATED RING DOMAIN PROTEIN 1"/>
    <property type="match status" value="1"/>
</dbReference>
<keyword evidence="2 3" id="KW-0040">ANK repeat</keyword>
<dbReference type="AlphaFoldDB" id="A0AAW5V9V3"/>
<dbReference type="Proteomes" id="UP001209694">
    <property type="component" value="Unassembled WGS sequence"/>
</dbReference>
<dbReference type="RefSeq" id="WP_165791562.1">
    <property type="nucleotide sequence ID" value="NZ_JAMQPS010000001.1"/>
</dbReference>
<dbReference type="InterPro" id="IPR002110">
    <property type="entry name" value="Ankyrin_rpt"/>
</dbReference>
<protein>
    <submittedName>
        <fullName evidence="4">Ankyrin repeat domain-containing protein</fullName>
    </submittedName>
</protein>
<dbReference type="PROSITE" id="PS50297">
    <property type="entry name" value="ANK_REP_REGION"/>
    <property type="match status" value="1"/>
</dbReference>
<evidence type="ECO:0000256" key="1">
    <source>
        <dbReference type="ARBA" id="ARBA00022737"/>
    </source>
</evidence>
<evidence type="ECO:0000256" key="3">
    <source>
        <dbReference type="PROSITE-ProRule" id="PRU00023"/>
    </source>
</evidence>
<dbReference type="Gene3D" id="1.25.40.20">
    <property type="entry name" value="Ankyrin repeat-containing domain"/>
    <property type="match status" value="1"/>
</dbReference>
<dbReference type="PROSITE" id="PS50088">
    <property type="entry name" value="ANK_REPEAT"/>
    <property type="match status" value="1"/>
</dbReference>
<comment type="caution">
    <text evidence="4">The sequence shown here is derived from an EMBL/GenBank/DDBJ whole genome shotgun (WGS) entry which is preliminary data.</text>
</comment>
<keyword evidence="1" id="KW-0677">Repeat</keyword>
<dbReference type="SMART" id="SM00248">
    <property type="entry name" value="ANK"/>
    <property type="match status" value="2"/>
</dbReference>
<dbReference type="SUPFAM" id="SSF48403">
    <property type="entry name" value="Ankyrin repeat"/>
    <property type="match status" value="1"/>
</dbReference>
<feature type="repeat" description="ANK" evidence="3">
    <location>
        <begin position="37"/>
        <end position="69"/>
    </location>
</feature>
<dbReference type="InterPro" id="IPR036770">
    <property type="entry name" value="Ankyrin_rpt-contain_sf"/>
</dbReference>
<dbReference type="GO" id="GO:0004842">
    <property type="term" value="F:ubiquitin-protein transferase activity"/>
    <property type="evidence" value="ECO:0007669"/>
    <property type="project" value="TreeGrafter"/>
</dbReference>
<dbReference type="PANTHER" id="PTHR24171">
    <property type="entry name" value="ANKYRIN REPEAT DOMAIN-CONTAINING PROTEIN 39-RELATED"/>
    <property type="match status" value="1"/>
</dbReference>
<organism evidence="4 5">
    <name type="scientific">Leptospira levettii</name>
    <dbReference type="NCBI Taxonomy" id="2023178"/>
    <lineage>
        <taxon>Bacteria</taxon>
        <taxon>Pseudomonadati</taxon>
        <taxon>Spirochaetota</taxon>
        <taxon>Spirochaetia</taxon>
        <taxon>Leptospirales</taxon>
        <taxon>Leptospiraceae</taxon>
        <taxon>Leptospira</taxon>
    </lineage>
</organism>
<dbReference type="GO" id="GO:0085020">
    <property type="term" value="P:protein K6-linked ubiquitination"/>
    <property type="evidence" value="ECO:0007669"/>
    <property type="project" value="TreeGrafter"/>
</dbReference>
<name>A0AAW5V9V3_9LEPT</name>